<dbReference type="AlphaFoldDB" id="A0A1H3FKG5"/>
<keyword evidence="1" id="KW-1133">Transmembrane helix</keyword>
<dbReference type="PANTHER" id="PTHR40115">
    <property type="entry name" value="INNER MEMBRANE PROTEIN WITH PEPSY TM HELIX"/>
    <property type="match status" value="1"/>
</dbReference>
<dbReference type="Proteomes" id="UP000199595">
    <property type="component" value="Unassembled WGS sequence"/>
</dbReference>
<protein>
    <recommendedName>
        <fullName evidence="4">PepSY-associated TM region</fullName>
    </recommendedName>
</protein>
<feature type="transmembrane region" description="Helical" evidence="1">
    <location>
        <begin position="135"/>
        <end position="156"/>
    </location>
</feature>
<dbReference type="STRING" id="762486.SAMN05444411_11163"/>
<keyword evidence="3" id="KW-1185">Reference proteome</keyword>
<feature type="transmembrane region" description="Helical" evidence="1">
    <location>
        <begin position="168"/>
        <end position="186"/>
    </location>
</feature>
<name>A0A1H3FKG5_9FLAO</name>
<reference evidence="2 3" key="1">
    <citation type="submission" date="2016-10" db="EMBL/GenBank/DDBJ databases">
        <authorList>
            <person name="de Groot N.N."/>
        </authorList>
    </citation>
    <scope>NUCLEOTIDE SEQUENCE [LARGE SCALE GENOMIC DNA]</scope>
    <source>
        <strain evidence="2 3">DSM 24956</strain>
    </source>
</reference>
<evidence type="ECO:0008006" key="4">
    <source>
        <dbReference type="Google" id="ProtNLM"/>
    </source>
</evidence>
<dbReference type="OrthoDB" id="9787788at2"/>
<dbReference type="EMBL" id="FNNJ01000011">
    <property type="protein sequence ID" value="SDX90634.1"/>
    <property type="molecule type" value="Genomic_DNA"/>
</dbReference>
<sequence>MKMKTLRKWSRILHRDIGYFFIGTTLIYAISGIALNHMSDWNPNYSVSLKEFNTSINLNNNSNTKENVLLLLDNIDSRKNYKKHYFPNENKIKIFLKGGSSVVVNINSGNGVTEYLKKRPLFFEVNYLHYNPNNIWKWFSDAFAAALILFAITSFFMVKGKKGITGRGGIYTALGFLIPILFLILFM</sequence>
<proteinExistence type="predicted"/>
<dbReference type="PANTHER" id="PTHR40115:SF1">
    <property type="entry name" value="INNER MEMBRANE PROTEIN WITH PEPSY TM HELIX"/>
    <property type="match status" value="1"/>
</dbReference>
<feature type="transmembrane region" description="Helical" evidence="1">
    <location>
        <begin position="12"/>
        <end position="35"/>
    </location>
</feature>
<dbReference type="InterPro" id="IPR032307">
    <property type="entry name" value="PepSY_TM-like_2"/>
</dbReference>
<gene>
    <name evidence="2" type="ORF">SAMN05444411_11163</name>
</gene>
<evidence type="ECO:0000256" key="1">
    <source>
        <dbReference type="SAM" id="Phobius"/>
    </source>
</evidence>
<dbReference type="Pfam" id="PF16357">
    <property type="entry name" value="PepSY_TM_like_2"/>
    <property type="match status" value="1"/>
</dbReference>
<keyword evidence="1" id="KW-0812">Transmembrane</keyword>
<organism evidence="2 3">
    <name type="scientific">Lutibacter oricola</name>
    <dbReference type="NCBI Taxonomy" id="762486"/>
    <lineage>
        <taxon>Bacteria</taxon>
        <taxon>Pseudomonadati</taxon>
        <taxon>Bacteroidota</taxon>
        <taxon>Flavobacteriia</taxon>
        <taxon>Flavobacteriales</taxon>
        <taxon>Flavobacteriaceae</taxon>
        <taxon>Lutibacter</taxon>
    </lineage>
</organism>
<keyword evidence="1" id="KW-0472">Membrane</keyword>
<evidence type="ECO:0000313" key="3">
    <source>
        <dbReference type="Proteomes" id="UP000199595"/>
    </source>
</evidence>
<evidence type="ECO:0000313" key="2">
    <source>
        <dbReference type="EMBL" id="SDX90634.1"/>
    </source>
</evidence>
<accession>A0A1H3FKG5</accession>